<dbReference type="EMBL" id="CP040896">
    <property type="protein sequence ID" value="QDA60852.1"/>
    <property type="molecule type" value="Genomic_DNA"/>
</dbReference>
<dbReference type="KEGG" id="hyj:FHG12_12390"/>
<dbReference type="Pfam" id="PF19089">
    <property type="entry name" value="DUF5777"/>
    <property type="match status" value="1"/>
</dbReference>
<protein>
    <recommendedName>
        <fullName evidence="2">DUF5777 domain-containing protein</fullName>
    </recommendedName>
</protein>
<dbReference type="RefSeq" id="WP_139516026.1">
    <property type="nucleotide sequence ID" value="NZ_CP040896.1"/>
</dbReference>
<evidence type="ECO:0000313" key="3">
    <source>
        <dbReference type="EMBL" id="QDA60852.1"/>
    </source>
</evidence>
<feature type="chain" id="PRO_5023066575" description="DUF5777 domain-containing protein" evidence="1">
    <location>
        <begin position="28"/>
        <end position="301"/>
    </location>
</feature>
<evidence type="ECO:0000313" key="4">
    <source>
        <dbReference type="Proteomes" id="UP000305398"/>
    </source>
</evidence>
<accession>A0A5B8A3U6</accession>
<dbReference type="AlphaFoldDB" id="A0A5B8A3U6"/>
<feature type="signal peptide" evidence="1">
    <location>
        <begin position="1"/>
        <end position="27"/>
    </location>
</feature>
<evidence type="ECO:0000259" key="2">
    <source>
        <dbReference type="Pfam" id="PF19089"/>
    </source>
</evidence>
<gene>
    <name evidence="3" type="ORF">FHG12_12390</name>
</gene>
<evidence type="ECO:0000256" key="1">
    <source>
        <dbReference type="SAM" id="SignalP"/>
    </source>
</evidence>
<dbReference type="OrthoDB" id="1117410at2"/>
<reference evidence="3 4" key="1">
    <citation type="submission" date="2019-06" db="EMBL/GenBank/DDBJ databases">
        <authorList>
            <person name="Srinivasan S."/>
        </authorList>
    </citation>
    <scope>NUCLEOTIDE SEQUENCE [LARGE SCALE GENOMIC DNA]</scope>
    <source>
        <strain evidence="3 4">17J68-5</strain>
    </source>
</reference>
<keyword evidence="4" id="KW-1185">Reference proteome</keyword>
<keyword evidence="1" id="KW-0732">Signal</keyword>
<organism evidence="3 4">
    <name type="scientific">Hymenobacter jejuensis</name>
    <dbReference type="NCBI Taxonomy" id="2502781"/>
    <lineage>
        <taxon>Bacteria</taxon>
        <taxon>Pseudomonadati</taxon>
        <taxon>Bacteroidota</taxon>
        <taxon>Cytophagia</taxon>
        <taxon>Cytophagales</taxon>
        <taxon>Hymenobacteraceae</taxon>
        <taxon>Hymenobacter</taxon>
    </lineage>
</organism>
<name>A0A5B8A3U6_9BACT</name>
<dbReference type="Proteomes" id="UP000305398">
    <property type="component" value="Chromosome"/>
</dbReference>
<dbReference type="InterPro" id="IPR045916">
    <property type="entry name" value="DUF5777"/>
</dbReference>
<proteinExistence type="predicted"/>
<sequence length="301" mass="33573">MKYLFSSFGAYGLAVALLLMCSSKARAQDDLLQKLEAQTTDSLHTDYTQATFKGTRVINGHSVETPGQGTLLFLISHRFGTLNSGAYNFFGLDEATIRLGLEYGLTDKLTVGVGRSSLEKTFDGFGKYRLLRQSTGLHTMPVSVTVFASAALNSLKFTGPEHPTDTRFTYTYQALIARKFSTNLSLQLMPTLVHRNLVDTRAEQNDVYALGFAGRQKLTKRVALTMEYYYLLPGHTADEFRNSLSAGFDIETGGHVFQLHFTNSRGMIEKFFIPQTTGKWQKGDIYFGFNISRAFTLKPKA</sequence>
<feature type="domain" description="DUF5777" evidence="2">
    <location>
        <begin position="52"/>
        <end position="295"/>
    </location>
</feature>